<evidence type="ECO:0000256" key="6">
    <source>
        <dbReference type="ARBA" id="ARBA00037085"/>
    </source>
</evidence>
<reference evidence="12 13" key="1">
    <citation type="submission" date="2016-07" db="EMBL/GenBank/DDBJ databases">
        <title>Enhancement of antibiotic productionsby engineered nitrateutilization in actinobacteria.</title>
        <authorList>
            <person name="Meng S.C."/>
        </authorList>
    </citation>
    <scope>NUCLEOTIDE SEQUENCE [LARGE SCALE GENOMIC DNA]</scope>
    <source>
        <strain evidence="12 13">NRRL 2936</strain>
    </source>
</reference>
<gene>
    <name evidence="12" type="ORF">SLINC_8316</name>
</gene>
<dbReference type="Gene3D" id="1.20.140.10">
    <property type="entry name" value="Butyryl-CoA Dehydrogenase, subunit A, domain 3"/>
    <property type="match status" value="1"/>
</dbReference>
<dbReference type="Pfam" id="PF00441">
    <property type="entry name" value="Acyl-CoA_dh_1"/>
    <property type="match status" value="1"/>
</dbReference>
<keyword evidence="4 9" id="KW-0274">FAD</keyword>
<dbReference type="InterPro" id="IPR006091">
    <property type="entry name" value="Acyl-CoA_Oxase/DH_mid-dom"/>
</dbReference>
<feature type="domain" description="Acyl-CoA dehydrogenase/oxidase C-terminal" evidence="10">
    <location>
        <begin position="238"/>
        <end position="376"/>
    </location>
</feature>
<sequence>MTAPAREATGARSTSAAAPAGEFSARCADVLGSMGRHATGRQVWAGLGSAGVLGETYRAQSPAAGVDRARLGALLAAVDAHVGIGSTLAVCVQIASSLPLLAAAAAPGPARDMAAGAVAGEAVVAFGATDEATGSDLAALSTTLRLDAEEIEVTGTKRWITNATQCDAALVLARHRPGRHFTSFTWVLVPVAAAGVTVEAADTELFDGSGTGHIRLDRVRLPRSQVVGRPGMALASFAEHIAVERLAGALWGVALCRRVLADTKRRLAARPYGDGSLWHLEGVRQRFADALVLVRQLRALTAELGDRVAVHHDTTAAALLKSSAAATVERVLAECAQLQGAEGFAAGGIQHLRAQAALFGIGGGTRELMLSVVGDAADTVLAELAD</sequence>
<evidence type="ECO:0000256" key="4">
    <source>
        <dbReference type="ARBA" id="ARBA00022827"/>
    </source>
</evidence>
<dbReference type="KEGG" id="sls:SLINC_8316"/>
<dbReference type="EMBL" id="CP016438">
    <property type="protein sequence ID" value="ANS70540.1"/>
    <property type="molecule type" value="Genomic_DNA"/>
</dbReference>
<dbReference type="STRING" id="1915.SLINC_8316"/>
<dbReference type="GO" id="GO:0003995">
    <property type="term" value="F:acyl-CoA dehydrogenase activity"/>
    <property type="evidence" value="ECO:0007669"/>
    <property type="project" value="TreeGrafter"/>
</dbReference>
<dbReference type="GO" id="GO:0005737">
    <property type="term" value="C:cytoplasm"/>
    <property type="evidence" value="ECO:0007669"/>
    <property type="project" value="TreeGrafter"/>
</dbReference>
<organism evidence="12 13">
    <name type="scientific">Streptomyces lincolnensis</name>
    <dbReference type="NCBI Taxonomy" id="1915"/>
    <lineage>
        <taxon>Bacteria</taxon>
        <taxon>Bacillati</taxon>
        <taxon>Actinomycetota</taxon>
        <taxon>Actinomycetes</taxon>
        <taxon>Kitasatosporales</taxon>
        <taxon>Streptomycetaceae</taxon>
        <taxon>Streptomyces</taxon>
    </lineage>
</organism>
<feature type="domain" description="Acyl-CoA oxidase/dehydrogenase middle" evidence="11">
    <location>
        <begin position="125"/>
        <end position="219"/>
    </location>
</feature>
<evidence type="ECO:0000256" key="9">
    <source>
        <dbReference type="RuleBase" id="RU362125"/>
    </source>
</evidence>
<dbReference type="InterPro" id="IPR046373">
    <property type="entry name" value="Acyl-CoA_Oxase/DH_mid-dom_sf"/>
</dbReference>
<comment type="pathway">
    <text evidence="1">Siderophore biosynthesis; mycobactin biosynthesis.</text>
</comment>
<dbReference type="RefSeq" id="WP_237282035.1">
    <property type="nucleotide sequence ID" value="NZ_CP016438.1"/>
</dbReference>
<dbReference type="Gene3D" id="2.40.110.10">
    <property type="entry name" value="Butyryl-CoA Dehydrogenase, subunit A, domain 2"/>
    <property type="match status" value="1"/>
</dbReference>
<dbReference type="PANTHER" id="PTHR48083:SF20">
    <property type="entry name" value="LONG-CHAIN SPECIFIC ACYL-COA DEHYDROGENASE, MITOCHONDRIAL"/>
    <property type="match status" value="1"/>
</dbReference>
<evidence type="ECO:0000256" key="2">
    <source>
        <dbReference type="ARBA" id="ARBA00009347"/>
    </source>
</evidence>
<evidence type="ECO:0000259" key="10">
    <source>
        <dbReference type="Pfam" id="PF00441"/>
    </source>
</evidence>
<evidence type="ECO:0000313" key="13">
    <source>
        <dbReference type="Proteomes" id="UP000092598"/>
    </source>
</evidence>
<dbReference type="InterPro" id="IPR050741">
    <property type="entry name" value="Acyl-CoA_dehydrogenase"/>
</dbReference>
<dbReference type="GO" id="GO:0050660">
    <property type="term" value="F:flavin adenine dinucleotide binding"/>
    <property type="evidence" value="ECO:0007669"/>
    <property type="project" value="TreeGrafter"/>
</dbReference>
<dbReference type="PATRIC" id="fig|1915.4.peg.9156"/>
<comment type="function">
    <text evidence="6">Catalyzes the dehydrogenation at the alpha-beta position of ACP-bound acyl chains. This results in the introduction of a double bond in the lipidic chain, which is further transferred to the epsilon-amino group of lysine residue in the mycobactin core by MbtK.</text>
</comment>
<comment type="cofactor">
    <cofactor evidence="9">
        <name>FAD</name>
        <dbReference type="ChEBI" id="CHEBI:57692"/>
    </cofactor>
</comment>
<evidence type="ECO:0000256" key="1">
    <source>
        <dbReference type="ARBA" id="ARBA00005102"/>
    </source>
</evidence>
<dbReference type="InterPro" id="IPR036250">
    <property type="entry name" value="AcylCo_DH-like_C"/>
</dbReference>
<dbReference type="PANTHER" id="PTHR48083">
    <property type="entry name" value="MEDIUM-CHAIN SPECIFIC ACYL-COA DEHYDROGENASE, MITOCHONDRIAL-RELATED"/>
    <property type="match status" value="1"/>
</dbReference>
<dbReference type="AlphaFoldDB" id="A0A1B1MPK1"/>
<keyword evidence="13" id="KW-1185">Reference proteome</keyword>
<proteinExistence type="inferred from homology"/>
<keyword evidence="3 9" id="KW-0285">Flavoprotein</keyword>
<comment type="similarity">
    <text evidence="2 9">Belongs to the acyl-CoA dehydrogenase family.</text>
</comment>
<evidence type="ECO:0000256" key="5">
    <source>
        <dbReference type="ARBA" id="ARBA00023002"/>
    </source>
</evidence>
<dbReference type="Pfam" id="PF02770">
    <property type="entry name" value="Acyl-CoA_dh_M"/>
    <property type="match status" value="1"/>
</dbReference>
<keyword evidence="5 9" id="KW-0560">Oxidoreductase</keyword>
<dbReference type="GO" id="GO:0033539">
    <property type="term" value="P:fatty acid beta-oxidation using acyl-CoA dehydrogenase"/>
    <property type="evidence" value="ECO:0007669"/>
    <property type="project" value="TreeGrafter"/>
</dbReference>
<evidence type="ECO:0000259" key="11">
    <source>
        <dbReference type="Pfam" id="PF02770"/>
    </source>
</evidence>
<dbReference type="SUPFAM" id="SSF47203">
    <property type="entry name" value="Acyl-CoA dehydrogenase C-terminal domain-like"/>
    <property type="match status" value="1"/>
</dbReference>
<evidence type="ECO:0000313" key="12">
    <source>
        <dbReference type="EMBL" id="ANS70540.1"/>
    </source>
</evidence>
<dbReference type="InterPro" id="IPR009100">
    <property type="entry name" value="AcylCoA_DH/oxidase_NM_dom_sf"/>
</dbReference>
<name>A0A1B1MPK1_STRLN</name>
<evidence type="ECO:0000256" key="8">
    <source>
        <dbReference type="ARBA" id="ARBA00042660"/>
    </source>
</evidence>
<accession>A0A1B1MPK1</accession>
<protein>
    <recommendedName>
        <fullName evidence="7">Acyl-[acyl-carrier-protein] dehydrogenase MbtN</fullName>
    </recommendedName>
    <alternativeName>
        <fullName evidence="8">Mycobactin synthase protein N</fullName>
    </alternativeName>
</protein>
<evidence type="ECO:0000256" key="3">
    <source>
        <dbReference type="ARBA" id="ARBA00022630"/>
    </source>
</evidence>
<dbReference type="Proteomes" id="UP000092598">
    <property type="component" value="Chromosome"/>
</dbReference>
<evidence type="ECO:0000256" key="7">
    <source>
        <dbReference type="ARBA" id="ARBA00040394"/>
    </source>
</evidence>
<dbReference type="InterPro" id="IPR009075">
    <property type="entry name" value="AcylCo_DH/oxidase_C"/>
</dbReference>
<dbReference type="SUPFAM" id="SSF56645">
    <property type="entry name" value="Acyl-CoA dehydrogenase NM domain-like"/>
    <property type="match status" value="1"/>
</dbReference>